<evidence type="ECO:0000256" key="4">
    <source>
        <dbReference type="ARBA" id="ARBA00022679"/>
    </source>
</evidence>
<keyword evidence="6" id="KW-0735">Signal-anchor</keyword>
<dbReference type="Pfam" id="PF01762">
    <property type="entry name" value="Galactosyl_T"/>
    <property type="match status" value="1"/>
</dbReference>
<evidence type="ECO:0000313" key="11">
    <source>
        <dbReference type="EMBL" id="VDN39816.1"/>
    </source>
</evidence>
<dbReference type="WBParaSite" id="GPUH_0002234201-mRNA-1">
    <property type="protein sequence ID" value="GPUH_0002234201-mRNA-1"/>
    <property type="gene ID" value="GPUH_0002234201"/>
</dbReference>
<keyword evidence="12" id="KW-1185">Reference proteome</keyword>
<dbReference type="PANTHER" id="PTHR11214">
    <property type="entry name" value="BETA-1,3-N-ACETYLGLUCOSAMINYLTRANSFERASE"/>
    <property type="match status" value="1"/>
</dbReference>
<dbReference type="GO" id="GO:0016758">
    <property type="term" value="F:hexosyltransferase activity"/>
    <property type="evidence" value="ECO:0007669"/>
    <property type="project" value="InterPro"/>
</dbReference>
<dbReference type="AlphaFoldDB" id="A0A183EMX4"/>
<dbReference type="GO" id="GO:0006493">
    <property type="term" value="P:protein O-linked glycosylation"/>
    <property type="evidence" value="ECO:0007669"/>
    <property type="project" value="TreeGrafter"/>
</dbReference>
<reference evidence="11 12" key="2">
    <citation type="submission" date="2018-11" db="EMBL/GenBank/DDBJ databases">
        <authorList>
            <consortium name="Pathogen Informatics"/>
        </authorList>
    </citation>
    <scope>NUCLEOTIDE SEQUENCE [LARGE SCALE GENOMIC DNA]</scope>
</reference>
<comment type="similarity">
    <text evidence="2 10">Belongs to the glycosyltransferase 31 family.</text>
</comment>
<evidence type="ECO:0000313" key="13">
    <source>
        <dbReference type="WBParaSite" id="GPUH_0002234201-mRNA-1"/>
    </source>
</evidence>
<protein>
    <recommendedName>
        <fullName evidence="10">Hexosyltransferase</fullName>
        <ecNumber evidence="10">2.4.1.-</ecNumber>
    </recommendedName>
</protein>
<accession>A0A183EMX4</accession>
<evidence type="ECO:0000256" key="9">
    <source>
        <dbReference type="ARBA" id="ARBA00023136"/>
    </source>
</evidence>
<keyword evidence="5" id="KW-0812">Transmembrane</keyword>
<dbReference type="GO" id="GO:0000139">
    <property type="term" value="C:Golgi membrane"/>
    <property type="evidence" value="ECO:0007669"/>
    <property type="project" value="UniProtKB-SubCell"/>
</dbReference>
<evidence type="ECO:0000256" key="6">
    <source>
        <dbReference type="ARBA" id="ARBA00022968"/>
    </source>
</evidence>
<evidence type="ECO:0000256" key="5">
    <source>
        <dbReference type="ARBA" id="ARBA00022692"/>
    </source>
</evidence>
<keyword evidence="9" id="KW-0472">Membrane</keyword>
<keyword evidence="3 10" id="KW-0328">Glycosyltransferase</keyword>
<evidence type="ECO:0000256" key="8">
    <source>
        <dbReference type="ARBA" id="ARBA00023034"/>
    </source>
</evidence>
<organism evidence="13">
    <name type="scientific">Gongylonema pulchrum</name>
    <dbReference type="NCBI Taxonomy" id="637853"/>
    <lineage>
        <taxon>Eukaryota</taxon>
        <taxon>Metazoa</taxon>
        <taxon>Ecdysozoa</taxon>
        <taxon>Nematoda</taxon>
        <taxon>Chromadorea</taxon>
        <taxon>Rhabditida</taxon>
        <taxon>Spirurina</taxon>
        <taxon>Spiruromorpha</taxon>
        <taxon>Spiruroidea</taxon>
        <taxon>Gongylonematidae</taxon>
        <taxon>Gongylonema</taxon>
    </lineage>
</organism>
<keyword evidence="4" id="KW-0808">Transferase</keyword>
<evidence type="ECO:0000256" key="7">
    <source>
        <dbReference type="ARBA" id="ARBA00022989"/>
    </source>
</evidence>
<dbReference type="Proteomes" id="UP000271098">
    <property type="component" value="Unassembled WGS sequence"/>
</dbReference>
<dbReference type="OrthoDB" id="6086505at2759"/>
<sequence length="151" mass="17243">MFILYCAWKPRKEADLSDFWAAVEINDHFTMKFLDKSFNVSLVMLPSVKLCKRHTVTHLVIVPSRTASFAIRDAIRDTWANQSNAAALRVGRVVVYFLVSIQQDEAIMRQIVNESVEYNDLIVTSIDENYYNLTLKVKHLSAHCGSGVFKS</sequence>
<keyword evidence="8 10" id="KW-0333">Golgi apparatus</keyword>
<reference evidence="13" key="1">
    <citation type="submission" date="2016-06" db="UniProtKB">
        <authorList>
            <consortium name="WormBaseParasite"/>
        </authorList>
    </citation>
    <scope>IDENTIFICATION</scope>
</reference>
<evidence type="ECO:0000313" key="12">
    <source>
        <dbReference type="Proteomes" id="UP000271098"/>
    </source>
</evidence>
<evidence type="ECO:0000256" key="10">
    <source>
        <dbReference type="RuleBase" id="RU363063"/>
    </source>
</evidence>
<comment type="subcellular location">
    <subcellularLocation>
        <location evidence="1 10">Golgi apparatus membrane</location>
        <topology evidence="1 10">Single-pass type II membrane protein</topology>
    </subcellularLocation>
</comment>
<dbReference type="EC" id="2.4.1.-" evidence="10"/>
<evidence type="ECO:0000256" key="3">
    <source>
        <dbReference type="ARBA" id="ARBA00022676"/>
    </source>
</evidence>
<keyword evidence="7" id="KW-1133">Transmembrane helix</keyword>
<dbReference type="PANTHER" id="PTHR11214:SF314">
    <property type="entry name" value="HEXOSYLTRANSFERASE"/>
    <property type="match status" value="1"/>
</dbReference>
<dbReference type="EMBL" id="UYRT01094771">
    <property type="protein sequence ID" value="VDN39816.1"/>
    <property type="molecule type" value="Genomic_DNA"/>
</dbReference>
<dbReference type="InterPro" id="IPR002659">
    <property type="entry name" value="Glyco_trans_31"/>
</dbReference>
<gene>
    <name evidence="11" type="ORF">GPUH_LOCUS22314</name>
</gene>
<proteinExistence type="inferred from homology"/>
<name>A0A183EMX4_9BILA</name>
<evidence type="ECO:0000256" key="1">
    <source>
        <dbReference type="ARBA" id="ARBA00004323"/>
    </source>
</evidence>
<evidence type="ECO:0000256" key="2">
    <source>
        <dbReference type="ARBA" id="ARBA00008661"/>
    </source>
</evidence>